<keyword evidence="3" id="KW-1185">Reference proteome</keyword>
<evidence type="ECO:0000313" key="3">
    <source>
        <dbReference type="Proteomes" id="UP000275267"/>
    </source>
</evidence>
<evidence type="ECO:0000256" key="1">
    <source>
        <dbReference type="SAM" id="MobiDB-lite"/>
    </source>
</evidence>
<name>A0A3L6T891_PANMI</name>
<gene>
    <name evidence="2" type="ORF">C2845_PM03G06710</name>
</gene>
<dbReference type="EMBL" id="PQIB02000002">
    <property type="protein sequence ID" value="RLN34409.1"/>
    <property type="molecule type" value="Genomic_DNA"/>
</dbReference>
<dbReference type="Proteomes" id="UP000275267">
    <property type="component" value="Unassembled WGS sequence"/>
</dbReference>
<dbReference type="AlphaFoldDB" id="A0A3L6T891"/>
<reference evidence="3" key="1">
    <citation type="journal article" date="2019" name="Nat. Commun.">
        <title>The genome of broomcorn millet.</title>
        <authorList>
            <person name="Zou C."/>
            <person name="Miki D."/>
            <person name="Li D."/>
            <person name="Tang Q."/>
            <person name="Xiao L."/>
            <person name="Rajput S."/>
            <person name="Deng P."/>
            <person name="Jia W."/>
            <person name="Huang R."/>
            <person name="Zhang M."/>
            <person name="Sun Y."/>
            <person name="Hu J."/>
            <person name="Fu X."/>
            <person name="Schnable P.S."/>
            <person name="Li F."/>
            <person name="Zhang H."/>
            <person name="Feng B."/>
            <person name="Zhu X."/>
            <person name="Liu R."/>
            <person name="Schnable J.C."/>
            <person name="Zhu J.-K."/>
            <person name="Zhang H."/>
        </authorList>
    </citation>
    <scope>NUCLEOTIDE SEQUENCE [LARGE SCALE GENOMIC DNA]</scope>
</reference>
<feature type="region of interest" description="Disordered" evidence="1">
    <location>
        <begin position="1"/>
        <end position="22"/>
    </location>
</feature>
<organism evidence="2 3">
    <name type="scientific">Panicum miliaceum</name>
    <name type="common">Proso millet</name>
    <name type="synonym">Broomcorn millet</name>
    <dbReference type="NCBI Taxonomy" id="4540"/>
    <lineage>
        <taxon>Eukaryota</taxon>
        <taxon>Viridiplantae</taxon>
        <taxon>Streptophyta</taxon>
        <taxon>Embryophyta</taxon>
        <taxon>Tracheophyta</taxon>
        <taxon>Spermatophyta</taxon>
        <taxon>Magnoliopsida</taxon>
        <taxon>Liliopsida</taxon>
        <taxon>Poales</taxon>
        <taxon>Poaceae</taxon>
        <taxon>PACMAD clade</taxon>
        <taxon>Panicoideae</taxon>
        <taxon>Panicodae</taxon>
        <taxon>Paniceae</taxon>
        <taxon>Panicinae</taxon>
        <taxon>Panicum</taxon>
        <taxon>Panicum sect. Panicum</taxon>
    </lineage>
</organism>
<comment type="caution">
    <text evidence="2">The sequence shown here is derived from an EMBL/GenBank/DDBJ whole genome shotgun (WGS) entry which is preliminary data.</text>
</comment>
<accession>A0A3L6T891</accession>
<sequence length="113" mass="12119">MWTQWKNACGATGKRQAPPSVTTEEMDAFAPIVNGACLDATIHGAASRTEVFEVQPDLNMGLNGVGYHQVCDLQLAAKASIDGSCVFLTFSSSSIIIPQPSSMAHRRRRLGKP</sequence>
<proteinExistence type="predicted"/>
<protein>
    <submittedName>
        <fullName evidence="2">Uncharacterized protein</fullName>
    </submittedName>
</protein>
<evidence type="ECO:0000313" key="2">
    <source>
        <dbReference type="EMBL" id="RLN34409.1"/>
    </source>
</evidence>